<feature type="transmembrane region" description="Helical" evidence="1">
    <location>
        <begin position="29"/>
        <end position="48"/>
    </location>
</feature>
<dbReference type="HOGENOM" id="CLU_2747990_0_0_2"/>
<dbReference type="Proteomes" id="UP000014660">
    <property type="component" value="Chromosome"/>
</dbReference>
<dbReference type="EMBL" id="CP004145">
    <property type="protein sequence ID" value="AGO60733.1"/>
    <property type="molecule type" value="Genomic_DNA"/>
</dbReference>
<keyword evidence="3" id="KW-1185">Reference proteome</keyword>
<proteinExistence type="predicted"/>
<gene>
    <name evidence="2" type="ORF">FACI_IFERC00001G0753</name>
</gene>
<evidence type="ECO:0000313" key="2">
    <source>
        <dbReference type="EMBL" id="AGO60733.1"/>
    </source>
</evidence>
<sequence length="70" mass="8155">MLIQTIELLLYRIVYIFFRIIFIMKQKYVALVAVLIATMFIMIAYSSANTNYINNINDAKSNNNIPVSYI</sequence>
<reference evidence="2 3" key="1">
    <citation type="journal article" date="2007" name="Proc. Natl. Acad. Sci. U.S.A.">
        <title>Genome dynamics in a natural archaeal population.</title>
        <authorList>
            <person name="Allen E.E."/>
            <person name="Tyson G.W."/>
            <person name="Whitaker R.J."/>
            <person name="Detter J.C."/>
            <person name="Richardson P.M."/>
            <person name="Banfield J.F."/>
        </authorList>
    </citation>
    <scope>NUCLEOTIDE SEQUENCE [LARGE SCALE GENOMIC DNA]</scope>
    <source>
        <strain evidence="3">fer1</strain>
    </source>
</reference>
<evidence type="ECO:0000256" key="1">
    <source>
        <dbReference type="SAM" id="Phobius"/>
    </source>
</evidence>
<name>S0AN81_FERAC</name>
<accession>S0AN81</accession>
<dbReference type="KEGG" id="fac:FACI_IFERC01G0753"/>
<organism evidence="2 3">
    <name type="scientific">Ferroplasma acidarmanus Fer1</name>
    <dbReference type="NCBI Taxonomy" id="333146"/>
    <lineage>
        <taxon>Archaea</taxon>
        <taxon>Methanobacteriati</taxon>
        <taxon>Thermoplasmatota</taxon>
        <taxon>Thermoplasmata</taxon>
        <taxon>Thermoplasmatales</taxon>
        <taxon>Ferroplasmaceae</taxon>
        <taxon>Ferroplasma</taxon>
    </lineage>
</organism>
<dbReference type="AlphaFoldDB" id="S0AN81"/>
<protein>
    <submittedName>
        <fullName evidence="2">Uncharacterized protein</fullName>
    </submittedName>
</protein>
<feature type="transmembrane region" description="Helical" evidence="1">
    <location>
        <begin position="6"/>
        <end position="22"/>
    </location>
</feature>
<keyword evidence="1" id="KW-0812">Transmembrane</keyword>
<keyword evidence="1" id="KW-0472">Membrane</keyword>
<keyword evidence="1" id="KW-1133">Transmembrane helix</keyword>
<evidence type="ECO:0000313" key="3">
    <source>
        <dbReference type="Proteomes" id="UP000014660"/>
    </source>
</evidence>